<reference evidence="3 4" key="1">
    <citation type="journal article" date="2018" name="Int. J. Syst. Evol. Microbiol.">
        <title>Paraburkholderia azotifigens sp. nov., a nitrogen-fixing bacterium isolated from paddy soil.</title>
        <authorList>
            <person name="Choi G.M."/>
            <person name="Im W.T."/>
        </authorList>
    </citation>
    <scope>NUCLEOTIDE SEQUENCE [LARGE SCALE GENOMIC DNA]</scope>
    <source>
        <strain evidence="3 4">NF 2-5-3</strain>
    </source>
</reference>
<reference evidence="3" key="2">
    <citation type="submission" date="2019-08" db="EMBL/GenBank/DDBJ databases">
        <authorList>
            <person name="Im W.-T."/>
        </authorList>
    </citation>
    <scope>NUCLEOTIDE SEQUENCE</scope>
    <source>
        <strain evidence="3">NF 2-5-3</strain>
    </source>
</reference>
<reference evidence="2 5" key="3">
    <citation type="submission" date="2024-01" db="EMBL/GenBank/DDBJ databases">
        <title>The diversity of rhizobia nodulating Mimosa spp. in eleven states of Brazil covering several biomes is determined by host plant, location, and edaphic factors.</title>
        <authorList>
            <person name="Rouws L."/>
            <person name="Barauna A."/>
            <person name="Beukes C."/>
            <person name="De Faria S.M."/>
            <person name="Gross E."/>
            <person name="Dos Reis Junior F.B."/>
            <person name="Simon M."/>
            <person name="Maluk M."/>
            <person name="Odee D.W."/>
            <person name="Kenicer G."/>
            <person name="Young J.P.W."/>
            <person name="Reis V.M."/>
            <person name="Zilli J."/>
            <person name="James E.K."/>
        </authorList>
    </citation>
    <scope>NUCLEOTIDE SEQUENCE [LARGE SCALE GENOMIC DNA]</scope>
    <source>
        <strain evidence="2 5">JPY530</strain>
    </source>
</reference>
<name>A0A5C6VBB7_9BURK</name>
<feature type="domain" description="Phasin" evidence="1">
    <location>
        <begin position="5"/>
        <end position="103"/>
    </location>
</feature>
<gene>
    <name evidence="3" type="ORF">FRZ40_42540</name>
    <name evidence="2" type="ORF">V4C56_16355</name>
</gene>
<evidence type="ECO:0000313" key="5">
    <source>
        <dbReference type="Proteomes" id="UP001481677"/>
    </source>
</evidence>
<protein>
    <submittedName>
        <fullName evidence="3">Phasin family protein</fullName>
    </submittedName>
</protein>
<dbReference type="Proteomes" id="UP001481677">
    <property type="component" value="Unassembled WGS sequence"/>
</dbReference>
<comment type="caution">
    <text evidence="3">The sequence shown here is derived from an EMBL/GenBank/DDBJ whole genome shotgun (WGS) entry which is preliminary data.</text>
</comment>
<dbReference type="EMBL" id="VOQS01000005">
    <property type="protein sequence ID" value="TXC80895.1"/>
    <property type="molecule type" value="Genomic_DNA"/>
</dbReference>
<dbReference type="EMBL" id="JAZHGA010000010">
    <property type="protein sequence ID" value="MEM5341190.1"/>
    <property type="molecule type" value="Genomic_DNA"/>
</dbReference>
<dbReference type="NCBIfam" id="TIGR01841">
    <property type="entry name" value="phasin"/>
    <property type="match status" value="1"/>
</dbReference>
<organism evidence="3 4">
    <name type="scientific">Paraburkholderia azotifigens</name>
    <dbReference type="NCBI Taxonomy" id="2057004"/>
    <lineage>
        <taxon>Bacteria</taxon>
        <taxon>Pseudomonadati</taxon>
        <taxon>Pseudomonadota</taxon>
        <taxon>Betaproteobacteria</taxon>
        <taxon>Burkholderiales</taxon>
        <taxon>Burkholderiaceae</taxon>
        <taxon>Paraburkholderia</taxon>
    </lineage>
</organism>
<dbReference type="Pfam" id="PF09361">
    <property type="entry name" value="Phasin_2"/>
    <property type="match status" value="1"/>
</dbReference>
<evidence type="ECO:0000313" key="4">
    <source>
        <dbReference type="Proteomes" id="UP000321776"/>
    </source>
</evidence>
<dbReference type="InterPro" id="IPR018968">
    <property type="entry name" value="Phasin"/>
</dbReference>
<evidence type="ECO:0000313" key="3">
    <source>
        <dbReference type="EMBL" id="TXC80895.1"/>
    </source>
</evidence>
<evidence type="ECO:0000259" key="1">
    <source>
        <dbReference type="Pfam" id="PF09361"/>
    </source>
</evidence>
<proteinExistence type="predicted"/>
<dbReference type="RefSeq" id="WP_147238282.1">
    <property type="nucleotide sequence ID" value="NZ_JAZHFZ010000008.1"/>
</dbReference>
<dbReference type="AlphaFoldDB" id="A0A5C6VBB7"/>
<evidence type="ECO:0000313" key="2">
    <source>
        <dbReference type="EMBL" id="MEM5341190.1"/>
    </source>
</evidence>
<keyword evidence="5" id="KW-1185">Reference proteome</keyword>
<sequence length="185" mass="20070">MLTQEQVAETRKAYLRLFFDMSNQAVENLGKLAALNAQAVRSTLEDTSDLAHKSLSIKEPQEWPAMQNSAASLMADRMQSYCGQVFDLVSATQVEFARIGKAQCETYGRQMKSVVEDVTRNAPAGSEATLTALDSAIAAANTLYETLQSSGHQAIEATRSNLEVASAAAKNARRAVDPVLQTVKR</sequence>
<dbReference type="InterPro" id="IPR010127">
    <property type="entry name" value="Phasin_subfam-1"/>
</dbReference>
<dbReference type="Proteomes" id="UP000321776">
    <property type="component" value="Unassembled WGS sequence"/>
</dbReference>
<accession>A0A5C6VBB7</accession>